<keyword evidence="4" id="KW-1185">Reference proteome</keyword>
<evidence type="ECO:0000256" key="1">
    <source>
        <dbReference type="SAM" id="MobiDB-lite"/>
    </source>
</evidence>
<keyword evidence="2" id="KW-1133">Transmembrane helix</keyword>
<name>A0ABQ9G2G2_TEGGR</name>
<feature type="transmembrane region" description="Helical" evidence="2">
    <location>
        <begin position="258"/>
        <end position="283"/>
    </location>
</feature>
<sequence>MADIKNRREGIDLRNYTGGVNRNSNNSDSGGGKTNSNNNNNNNNISSANRSKNKHVKDNRSDENKIKSQRQTLKPNQNQKSTEGRSQVPSPTSTTSSNPQQKNILRNAVYYQNRFILLDSPSDATKTNSNSSTNMSQSHDAYDGKSVRMGGRRQQQKSNDGNEETSFSNNKMAERVGGNRKNMEMDASSVTMDARGIEIILTDPENSSRPIAAEESKSKNTWLKKINRVLLDNRVKGRNSEIILHRDNPEDNKVLKKVLNFIFLAIGAMLFLSVLICVIYAFAKKTQMFHAENQVDNLDLHQQEPKEYSVNLNIKSAYIC</sequence>
<feature type="region of interest" description="Disordered" evidence="1">
    <location>
        <begin position="1"/>
        <end position="103"/>
    </location>
</feature>
<feature type="compositionally biased region" description="Polar residues" evidence="1">
    <location>
        <begin position="69"/>
        <end position="85"/>
    </location>
</feature>
<feature type="compositionally biased region" description="Low complexity" evidence="1">
    <location>
        <begin position="122"/>
        <end position="138"/>
    </location>
</feature>
<evidence type="ECO:0000313" key="3">
    <source>
        <dbReference type="EMBL" id="KAJ8322168.1"/>
    </source>
</evidence>
<reference evidence="3 4" key="1">
    <citation type="submission" date="2022-12" db="EMBL/GenBank/DDBJ databases">
        <title>Chromosome-level genome of Tegillarca granosa.</title>
        <authorList>
            <person name="Kim J."/>
        </authorList>
    </citation>
    <scope>NUCLEOTIDE SEQUENCE [LARGE SCALE GENOMIC DNA]</scope>
    <source>
        <strain evidence="3">Teg-2019</strain>
        <tissue evidence="3">Adductor muscle</tissue>
    </source>
</reference>
<evidence type="ECO:0000313" key="4">
    <source>
        <dbReference type="Proteomes" id="UP001217089"/>
    </source>
</evidence>
<evidence type="ECO:0000256" key="2">
    <source>
        <dbReference type="SAM" id="Phobius"/>
    </source>
</evidence>
<dbReference type="Proteomes" id="UP001217089">
    <property type="component" value="Unassembled WGS sequence"/>
</dbReference>
<keyword evidence="2" id="KW-0812">Transmembrane</keyword>
<comment type="caution">
    <text evidence="3">The sequence shown here is derived from an EMBL/GenBank/DDBJ whole genome shotgun (WGS) entry which is preliminary data.</text>
</comment>
<feature type="compositionally biased region" description="Basic and acidic residues" evidence="1">
    <location>
        <begin position="56"/>
        <end position="66"/>
    </location>
</feature>
<feature type="region of interest" description="Disordered" evidence="1">
    <location>
        <begin position="121"/>
        <end position="181"/>
    </location>
</feature>
<protein>
    <submittedName>
        <fullName evidence="3">Uncharacterized protein</fullName>
    </submittedName>
</protein>
<feature type="compositionally biased region" description="Low complexity" evidence="1">
    <location>
        <begin position="86"/>
        <end position="101"/>
    </location>
</feature>
<feature type="compositionally biased region" description="Low complexity" evidence="1">
    <location>
        <begin position="21"/>
        <end position="50"/>
    </location>
</feature>
<proteinExistence type="predicted"/>
<dbReference type="EMBL" id="JARBDR010000018">
    <property type="protein sequence ID" value="KAJ8322168.1"/>
    <property type="molecule type" value="Genomic_DNA"/>
</dbReference>
<keyword evidence="2" id="KW-0472">Membrane</keyword>
<organism evidence="3 4">
    <name type="scientific">Tegillarca granosa</name>
    <name type="common">Malaysian cockle</name>
    <name type="synonym">Anadara granosa</name>
    <dbReference type="NCBI Taxonomy" id="220873"/>
    <lineage>
        <taxon>Eukaryota</taxon>
        <taxon>Metazoa</taxon>
        <taxon>Spiralia</taxon>
        <taxon>Lophotrochozoa</taxon>
        <taxon>Mollusca</taxon>
        <taxon>Bivalvia</taxon>
        <taxon>Autobranchia</taxon>
        <taxon>Pteriomorphia</taxon>
        <taxon>Arcoida</taxon>
        <taxon>Arcoidea</taxon>
        <taxon>Arcidae</taxon>
        <taxon>Tegillarca</taxon>
    </lineage>
</organism>
<feature type="compositionally biased region" description="Basic and acidic residues" evidence="1">
    <location>
        <begin position="1"/>
        <end position="12"/>
    </location>
</feature>
<accession>A0ABQ9G2G2</accession>
<gene>
    <name evidence="3" type="ORF">KUTeg_000639</name>
</gene>
<feature type="compositionally biased region" description="Polar residues" evidence="1">
    <location>
        <begin position="156"/>
        <end position="171"/>
    </location>
</feature>